<feature type="region of interest" description="Disordered" evidence="8">
    <location>
        <begin position="679"/>
        <end position="720"/>
    </location>
</feature>
<dbReference type="GO" id="GO:0000978">
    <property type="term" value="F:RNA polymerase II cis-regulatory region sequence-specific DNA binding"/>
    <property type="evidence" value="ECO:0007669"/>
    <property type="project" value="InterPro"/>
</dbReference>
<dbReference type="GO" id="GO:0000981">
    <property type="term" value="F:DNA-binding transcription factor activity, RNA polymerase II-specific"/>
    <property type="evidence" value="ECO:0007669"/>
    <property type="project" value="InterPro"/>
</dbReference>
<dbReference type="InterPro" id="IPR007219">
    <property type="entry name" value="XnlR_reg_dom"/>
</dbReference>
<keyword evidence="2" id="KW-0479">Metal-binding</keyword>
<proteinExistence type="predicted"/>
<evidence type="ECO:0000256" key="7">
    <source>
        <dbReference type="PROSITE-ProRule" id="PRU00042"/>
    </source>
</evidence>
<dbReference type="InterPro" id="IPR036236">
    <property type="entry name" value="Znf_C2H2_sf"/>
</dbReference>
<dbReference type="InterPro" id="IPR013087">
    <property type="entry name" value="Znf_C2H2_type"/>
</dbReference>
<evidence type="ECO:0000259" key="9">
    <source>
        <dbReference type="PROSITE" id="PS50157"/>
    </source>
</evidence>
<dbReference type="SUPFAM" id="SSF57667">
    <property type="entry name" value="beta-beta-alpha zinc fingers"/>
    <property type="match status" value="1"/>
</dbReference>
<evidence type="ECO:0000256" key="5">
    <source>
        <dbReference type="ARBA" id="ARBA00022833"/>
    </source>
</evidence>
<accession>A0AA38R1R8</accession>
<feature type="compositionally biased region" description="Polar residues" evidence="8">
    <location>
        <begin position="707"/>
        <end position="720"/>
    </location>
</feature>
<dbReference type="SMART" id="SM00355">
    <property type="entry name" value="ZnF_C2H2"/>
    <property type="match status" value="2"/>
</dbReference>
<feature type="domain" description="C2H2-type" evidence="9">
    <location>
        <begin position="164"/>
        <end position="193"/>
    </location>
</feature>
<dbReference type="Proteomes" id="UP001174691">
    <property type="component" value="Unassembled WGS sequence"/>
</dbReference>
<keyword evidence="5" id="KW-0862">Zinc</keyword>
<dbReference type="Gene3D" id="3.30.160.60">
    <property type="entry name" value="Classic Zinc Finger"/>
    <property type="match status" value="1"/>
</dbReference>
<reference evidence="10" key="1">
    <citation type="submission" date="2022-07" db="EMBL/GenBank/DDBJ databases">
        <title>Fungi with potential for degradation of polypropylene.</title>
        <authorList>
            <person name="Gostincar C."/>
        </authorList>
    </citation>
    <scope>NUCLEOTIDE SEQUENCE</scope>
    <source>
        <strain evidence="10">EXF-13287</strain>
    </source>
</reference>
<keyword evidence="3" id="KW-0677">Repeat</keyword>
<dbReference type="GO" id="GO:0000785">
    <property type="term" value="C:chromatin"/>
    <property type="evidence" value="ECO:0007669"/>
    <property type="project" value="TreeGrafter"/>
</dbReference>
<evidence type="ECO:0000256" key="4">
    <source>
        <dbReference type="ARBA" id="ARBA00022771"/>
    </source>
</evidence>
<feature type="compositionally biased region" description="Polar residues" evidence="8">
    <location>
        <begin position="221"/>
        <end position="240"/>
    </location>
</feature>
<feature type="compositionally biased region" description="Polar residues" evidence="8">
    <location>
        <begin position="294"/>
        <end position="318"/>
    </location>
</feature>
<evidence type="ECO:0000256" key="2">
    <source>
        <dbReference type="ARBA" id="ARBA00022723"/>
    </source>
</evidence>
<sequence>MASLKFIMDVDDDQPGHPAAAGRDATRTGAPPHSSDQATPVLAYPTQASGSDQVATQPSAASSRSSNRRRSSASNDSTDYAGYGSGASSSSAGPVLNPTNTPMRPMPNLSSSDMPVKYTPVTGRVSRAKKGVPVHICEICRPPKTFTRAEHLRRHQLSHQTPGYPCTYPGCDRAFHRPDLLARHQSRHTEPGGDDTSALRGGGEEGGQSSLAEKSSHLDLANQTGLSTGISGGQVMSSDLSAPPSESPSTPDVFTHAPSLQPSNNRDNATNQAPSSGAAAGGNEVYDIIPPSNIRASSASGTSYPSATDSFQQPQSTPSVFATQGVSLPSLSIPETNPPELYHPASPWTSSASDSTYSTPKDDLVDIANPHDTFMSDGPSLDIFGAFGGGYGNISPGGTGSAGGLLAALDLPMTGCGMTGVPSCQQLPRQVLAAVPGYVVVYWQKFHKLYPIVHRTTFETAGEDVLRWAMAAVATQYLDTKEDRLRGNQLHEHAWQELKRIPQWNLQVMQAILLCEIFARFRGRKAVTKPSKMFESVYSRVLYHNPTLFDATIPATDNAFRPEERWQAWVDAEARRRLLTACFITDVHASAYQQQKRAHEWDLTTKHISPTIPLSASSASLWDASSAAAWASILASDPESGIPTFAQTSTSLTPSDRDLFPSFDSSAILALELVHLPRLPTSTPPPPSLSLRRDDDDDATIEPLTRPRSTPGYSSTTINP</sequence>
<dbReference type="PANTHER" id="PTHR40626">
    <property type="entry name" value="MIP31509P"/>
    <property type="match status" value="1"/>
</dbReference>
<dbReference type="Pfam" id="PF04082">
    <property type="entry name" value="Fungal_trans"/>
    <property type="match status" value="1"/>
</dbReference>
<comment type="caution">
    <text evidence="10">The sequence shown here is derived from an EMBL/GenBank/DDBJ whole genome shotgun (WGS) entry which is preliminary data.</text>
</comment>
<evidence type="ECO:0000313" key="10">
    <source>
        <dbReference type="EMBL" id="KAJ9129393.1"/>
    </source>
</evidence>
<comment type="subcellular location">
    <subcellularLocation>
        <location evidence="1">Nucleus</location>
    </subcellularLocation>
</comment>
<feature type="region of interest" description="Disordered" evidence="8">
    <location>
        <begin position="185"/>
        <end position="318"/>
    </location>
</feature>
<dbReference type="Pfam" id="PF00096">
    <property type="entry name" value="zf-C2H2"/>
    <property type="match status" value="1"/>
</dbReference>
<dbReference type="EMBL" id="JANBVN010000353">
    <property type="protein sequence ID" value="KAJ9129393.1"/>
    <property type="molecule type" value="Genomic_DNA"/>
</dbReference>
<feature type="region of interest" description="Disordered" evidence="8">
    <location>
        <begin position="1"/>
        <end position="114"/>
    </location>
</feature>
<feature type="compositionally biased region" description="Polar residues" evidence="8">
    <location>
        <begin position="247"/>
        <end position="275"/>
    </location>
</feature>
<keyword evidence="4 7" id="KW-0863">Zinc-finger</keyword>
<evidence type="ECO:0000256" key="3">
    <source>
        <dbReference type="ARBA" id="ARBA00022737"/>
    </source>
</evidence>
<dbReference type="PROSITE" id="PS00028">
    <property type="entry name" value="ZINC_FINGER_C2H2_1"/>
    <property type="match status" value="1"/>
</dbReference>
<dbReference type="CDD" id="cd12148">
    <property type="entry name" value="fungal_TF_MHR"/>
    <property type="match status" value="1"/>
</dbReference>
<dbReference type="PANTHER" id="PTHR40626:SF30">
    <property type="entry name" value="FINGER DOMAIN PROTEIN, PUTATIVE (AFU_ORTHOLOGUE AFUA_4G13600)-RELATED"/>
    <property type="match status" value="1"/>
</dbReference>
<dbReference type="InterPro" id="IPR051059">
    <property type="entry name" value="VerF-like"/>
</dbReference>
<dbReference type="GO" id="GO:0006351">
    <property type="term" value="P:DNA-templated transcription"/>
    <property type="evidence" value="ECO:0007669"/>
    <property type="project" value="InterPro"/>
</dbReference>
<evidence type="ECO:0000256" key="8">
    <source>
        <dbReference type="SAM" id="MobiDB-lite"/>
    </source>
</evidence>
<organism evidence="10 11">
    <name type="scientific">Coniochaeta hoffmannii</name>
    <dbReference type="NCBI Taxonomy" id="91930"/>
    <lineage>
        <taxon>Eukaryota</taxon>
        <taxon>Fungi</taxon>
        <taxon>Dikarya</taxon>
        <taxon>Ascomycota</taxon>
        <taxon>Pezizomycotina</taxon>
        <taxon>Sordariomycetes</taxon>
        <taxon>Sordariomycetidae</taxon>
        <taxon>Coniochaetales</taxon>
        <taxon>Coniochaetaceae</taxon>
        <taxon>Coniochaeta</taxon>
    </lineage>
</organism>
<dbReference type="GO" id="GO:0005634">
    <property type="term" value="C:nucleus"/>
    <property type="evidence" value="ECO:0007669"/>
    <property type="project" value="UniProtKB-SubCell"/>
</dbReference>
<dbReference type="AlphaFoldDB" id="A0AA38R1R8"/>
<keyword evidence="6" id="KW-0539">Nucleus</keyword>
<feature type="compositionally biased region" description="Low complexity" evidence="8">
    <location>
        <begin position="18"/>
        <end position="31"/>
    </location>
</feature>
<feature type="compositionally biased region" description="Low complexity" evidence="8">
    <location>
        <begin position="72"/>
        <end position="108"/>
    </location>
</feature>
<name>A0AA38R1R8_9PEZI</name>
<evidence type="ECO:0000313" key="11">
    <source>
        <dbReference type="Proteomes" id="UP001174691"/>
    </source>
</evidence>
<feature type="region of interest" description="Disordered" evidence="8">
    <location>
        <begin position="330"/>
        <end position="363"/>
    </location>
</feature>
<protein>
    <submittedName>
        <fullName evidence="10">Zinc finger protein zas1</fullName>
    </submittedName>
</protein>
<evidence type="ECO:0000256" key="6">
    <source>
        <dbReference type="ARBA" id="ARBA00023242"/>
    </source>
</evidence>
<gene>
    <name evidence="10" type="ORF">NKR19_g10392</name>
</gene>
<dbReference type="PROSITE" id="PS50157">
    <property type="entry name" value="ZINC_FINGER_C2H2_2"/>
    <property type="match status" value="1"/>
</dbReference>
<feature type="compositionally biased region" description="Polar residues" evidence="8">
    <location>
        <begin position="347"/>
        <end position="359"/>
    </location>
</feature>
<feature type="compositionally biased region" description="Polar residues" evidence="8">
    <location>
        <begin position="46"/>
        <end position="58"/>
    </location>
</feature>
<evidence type="ECO:0000256" key="1">
    <source>
        <dbReference type="ARBA" id="ARBA00004123"/>
    </source>
</evidence>
<dbReference type="GO" id="GO:0008270">
    <property type="term" value="F:zinc ion binding"/>
    <property type="evidence" value="ECO:0007669"/>
    <property type="project" value="UniProtKB-KW"/>
</dbReference>
<keyword evidence="11" id="KW-1185">Reference proteome</keyword>
<feature type="non-terminal residue" evidence="10">
    <location>
        <position position="1"/>
    </location>
</feature>